<keyword evidence="10" id="KW-0862">Zinc</keyword>
<dbReference type="PANTHER" id="PTHR32523">
    <property type="entry name" value="PHYTOL KINASE 1, CHLOROPLASTIC"/>
    <property type="match status" value="1"/>
</dbReference>
<evidence type="ECO:0000256" key="12">
    <source>
        <dbReference type="ARBA" id="ARBA00022989"/>
    </source>
</evidence>
<dbReference type="GO" id="GO:0009507">
    <property type="term" value="C:chloroplast"/>
    <property type="evidence" value="ECO:0007669"/>
    <property type="project" value="UniProtKB-SubCell"/>
</dbReference>
<evidence type="ECO:0000256" key="9">
    <source>
        <dbReference type="ARBA" id="ARBA00022777"/>
    </source>
</evidence>
<evidence type="ECO:0000256" key="14">
    <source>
        <dbReference type="ARBA" id="ARBA00024015"/>
    </source>
</evidence>
<dbReference type="EMBL" id="LSYV01000008">
    <property type="protein sequence ID" value="KXZ53500.1"/>
    <property type="molecule type" value="Genomic_DNA"/>
</dbReference>
<evidence type="ECO:0000256" key="15">
    <source>
        <dbReference type="ARBA" id="ARBA00039024"/>
    </source>
</evidence>
<evidence type="ECO:0000256" key="4">
    <source>
        <dbReference type="ARBA" id="ARBA00022640"/>
    </source>
</evidence>
<evidence type="ECO:0000256" key="7">
    <source>
        <dbReference type="ARBA" id="ARBA00022723"/>
    </source>
</evidence>
<evidence type="ECO:0000256" key="5">
    <source>
        <dbReference type="ARBA" id="ARBA00022679"/>
    </source>
</evidence>
<proteinExistence type="inferred from homology"/>
<evidence type="ECO:0000256" key="11">
    <source>
        <dbReference type="ARBA" id="ARBA00022946"/>
    </source>
</evidence>
<comment type="subcellular location">
    <subcellularLocation>
        <location evidence="1">Plastid</location>
        <location evidence="1">Chloroplast membrane</location>
        <topology evidence="1">Multi-pass membrane protein</topology>
    </subcellularLocation>
</comment>
<reference evidence="21" key="1">
    <citation type="journal article" date="2016" name="Nat. Commun.">
        <title>The Gonium pectorale genome demonstrates co-option of cell cycle regulation during the evolution of multicellularity.</title>
        <authorList>
            <person name="Hanschen E.R."/>
            <person name="Marriage T.N."/>
            <person name="Ferris P.J."/>
            <person name="Hamaji T."/>
            <person name="Toyoda A."/>
            <person name="Fujiyama A."/>
            <person name="Neme R."/>
            <person name="Noguchi H."/>
            <person name="Minakuchi Y."/>
            <person name="Suzuki M."/>
            <person name="Kawai-Toyooka H."/>
            <person name="Smith D.R."/>
            <person name="Sparks H."/>
            <person name="Anderson J."/>
            <person name="Bakaric R."/>
            <person name="Luria V."/>
            <person name="Karger A."/>
            <person name="Kirschner M.W."/>
            <person name="Durand P.M."/>
            <person name="Michod R.E."/>
            <person name="Nozaki H."/>
            <person name="Olson B.J."/>
        </authorList>
    </citation>
    <scope>NUCLEOTIDE SEQUENCE [LARGE SCALE GENOMIC DNA]</scope>
    <source>
        <strain evidence="21">NIES-2863</strain>
    </source>
</reference>
<protein>
    <recommendedName>
        <fullName evidence="15">phytol kinase</fullName>
        <ecNumber evidence="15">2.7.1.182</ecNumber>
    </recommendedName>
</protein>
<comment type="pathway">
    <text evidence="14">Cofactor biosynthesis; tocopherol biosynthesis.</text>
</comment>
<dbReference type="GO" id="GO:0010276">
    <property type="term" value="F:phytol kinase activity"/>
    <property type="evidence" value="ECO:0007669"/>
    <property type="project" value="UniProtKB-EC"/>
</dbReference>
<gene>
    <name evidence="20" type="ORF">GPECTOR_7g950</name>
</gene>
<feature type="region of interest" description="Disordered" evidence="18">
    <location>
        <begin position="24"/>
        <end position="43"/>
    </location>
</feature>
<evidence type="ECO:0000256" key="17">
    <source>
        <dbReference type="PROSITE-ProRule" id="PRU00134"/>
    </source>
</evidence>
<keyword evidence="11" id="KW-0809">Transit peptide</keyword>
<dbReference type="AlphaFoldDB" id="A0A150GVW9"/>
<name>A0A150GVW9_GONPE</name>
<evidence type="ECO:0000256" key="6">
    <source>
        <dbReference type="ARBA" id="ARBA00022692"/>
    </source>
</evidence>
<keyword evidence="21" id="KW-1185">Reference proteome</keyword>
<dbReference type="PROSITE" id="PS50865">
    <property type="entry name" value="ZF_MYND_2"/>
    <property type="match status" value="1"/>
</dbReference>
<keyword evidence="3" id="KW-0150">Chloroplast</keyword>
<dbReference type="SUPFAM" id="SSF144232">
    <property type="entry name" value="HIT/MYND zinc finger-like"/>
    <property type="match status" value="1"/>
</dbReference>
<dbReference type="PANTHER" id="PTHR32523:SF8">
    <property type="entry name" value="DOLICHOL KINASE"/>
    <property type="match status" value="1"/>
</dbReference>
<feature type="domain" description="MYND-type" evidence="19">
    <location>
        <begin position="100"/>
        <end position="145"/>
    </location>
</feature>
<evidence type="ECO:0000256" key="3">
    <source>
        <dbReference type="ARBA" id="ARBA00022528"/>
    </source>
</evidence>
<evidence type="ECO:0000256" key="13">
    <source>
        <dbReference type="ARBA" id="ARBA00023136"/>
    </source>
</evidence>
<evidence type="ECO:0000256" key="1">
    <source>
        <dbReference type="ARBA" id="ARBA00004508"/>
    </source>
</evidence>
<keyword evidence="9" id="KW-0418">Kinase</keyword>
<evidence type="ECO:0000256" key="16">
    <source>
        <dbReference type="ARBA" id="ARBA00048889"/>
    </source>
</evidence>
<comment type="catalytic activity">
    <reaction evidence="16">
        <text>phytol + CTP = phytyl phosphate + CDP + H(+)</text>
        <dbReference type="Rhea" id="RHEA:38055"/>
        <dbReference type="ChEBI" id="CHEBI:15378"/>
        <dbReference type="ChEBI" id="CHEBI:17327"/>
        <dbReference type="ChEBI" id="CHEBI:37563"/>
        <dbReference type="ChEBI" id="CHEBI:58069"/>
        <dbReference type="ChEBI" id="CHEBI:75483"/>
        <dbReference type="EC" id="2.7.1.182"/>
    </reaction>
</comment>
<keyword evidence="12" id="KW-1133">Transmembrane helix</keyword>
<accession>A0A150GVW9</accession>
<evidence type="ECO:0000256" key="10">
    <source>
        <dbReference type="ARBA" id="ARBA00022833"/>
    </source>
</evidence>
<dbReference type="Gene3D" id="6.10.140.2220">
    <property type="match status" value="1"/>
</dbReference>
<evidence type="ECO:0000313" key="21">
    <source>
        <dbReference type="Proteomes" id="UP000075714"/>
    </source>
</evidence>
<organism evidence="20 21">
    <name type="scientific">Gonium pectorale</name>
    <name type="common">Green alga</name>
    <dbReference type="NCBI Taxonomy" id="33097"/>
    <lineage>
        <taxon>Eukaryota</taxon>
        <taxon>Viridiplantae</taxon>
        <taxon>Chlorophyta</taxon>
        <taxon>core chlorophytes</taxon>
        <taxon>Chlorophyceae</taxon>
        <taxon>CS clade</taxon>
        <taxon>Chlamydomonadales</taxon>
        <taxon>Volvocaceae</taxon>
        <taxon>Gonium</taxon>
    </lineage>
</organism>
<evidence type="ECO:0000256" key="18">
    <source>
        <dbReference type="SAM" id="MobiDB-lite"/>
    </source>
</evidence>
<keyword evidence="5" id="KW-0808">Transferase</keyword>
<comment type="caution">
    <text evidence="20">The sequence shown here is derived from an EMBL/GenBank/DDBJ whole genome shotgun (WGS) entry which is preliminary data.</text>
</comment>
<dbReference type="InterPro" id="IPR039606">
    <property type="entry name" value="Phytol/farnesol_kinase"/>
</dbReference>
<dbReference type="Pfam" id="PF01753">
    <property type="entry name" value="zf-MYND"/>
    <property type="match status" value="1"/>
</dbReference>
<evidence type="ECO:0000259" key="19">
    <source>
        <dbReference type="PROSITE" id="PS50865"/>
    </source>
</evidence>
<sequence>MGVGEVAAAVAAFSPRSAKQLARLRAAAEEASAAPPPPAQPSPLLAAARELLQAAVDPSAAAGDPAVAALERIDRPRLAGLLPPPGCRLWPPTALRVCCNPACGDLTGESEAGLKLRLCAGCEAVRYCGAACQRQHWASGHKAECARLKRGSWG</sequence>
<dbReference type="GO" id="GO:0008270">
    <property type="term" value="F:zinc ion binding"/>
    <property type="evidence" value="ECO:0007669"/>
    <property type="project" value="UniProtKB-KW"/>
</dbReference>
<evidence type="ECO:0000313" key="20">
    <source>
        <dbReference type="EMBL" id="KXZ53500.1"/>
    </source>
</evidence>
<keyword evidence="6" id="KW-0812">Transmembrane</keyword>
<dbReference type="GO" id="GO:0016020">
    <property type="term" value="C:membrane"/>
    <property type="evidence" value="ECO:0007669"/>
    <property type="project" value="UniProtKB-SubCell"/>
</dbReference>
<dbReference type="EC" id="2.7.1.182" evidence="15"/>
<keyword evidence="7" id="KW-0479">Metal-binding</keyword>
<dbReference type="Proteomes" id="UP000075714">
    <property type="component" value="Unassembled WGS sequence"/>
</dbReference>
<comment type="similarity">
    <text evidence="2">Belongs to the polyprenol kinase family.</text>
</comment>
<evidence type="ECO:0000256" key="2">
    <source>
        <dbReference type="ARBA" id="ARBA00010794"/>
    </source>
</evidence>
<evidence type="ECO:0000256" key="8">
    <source>
        <dbReference type="ARBA" id="ARBA00022771"/>
    </source>
</evidence>
<keyword evidence="13" id="KW-0472">Membrane</keyword>
<dbReference type="OrthoDB" id="552275at2759"/>
<keyword evidence="4" id="KW-0934">Plastid</keyword>
<keyword evidence="8 17" id="KW-0863">Zinc-finger</keyword>
<dbReference type="InterPro" id="IPR002893">
    <property type="entry name" value="Znf_MYND"/>
</dbReference>
<feature type="compositionally biased region" description="Low complexity" evidence="18">
    <location>
        <begin position="24"/>
        <end position="33"/>
    </location>
</feature>